<evidence type="ECO:0000313" key="15">
    <source>
        <dbReference type="Proteomes" id="UP000232164"/>
    </source>
</evidence>
<protein>
    <submittedName>
        <fullName evidence="14">Pyridine nucleotide-disulfide oxidoreductase</fullName>
    </submittedName>
</protein>
<feature type="domain" description="FAD/NAD(P)-binding" evidence="12">
    <location>
        <begin position="244"/>
        <end position="552"/>
    </location>
</feature>
<reference evidence="14 15" key="1">
    <citation type="submission" date="2017-11" db="EMBL/GenBank/DDBJ databases">
        <authorList>
            <person name="Han C.G."/>
        </authorList>
    </citation>
    <scope>NUCLEOTIDE SEQUENCE [LARGE SCALE GENOMIC DNA]</scope>
    <source>
        <strain evidence="14 15">HCNT1</strain>
    </source>
</reference>
<evidence type="ECO:0000256" key="2">
    <source>
        <dbReference type="ARBA" id="ARBA00007532"/>
    </source>
</evidence>
<dbReference type="PRINTS" id="PR00411">
    <property type="entry name" value="PNDRDTASEI"/>
</dbReference>
<keyword evidence="10" id="KW-0472">Membrane</keyword>
<feature type="transmembrane region" description="Helical" evidence="10">
    <location>
        <begin position="89"/>
        <end position="115"/>
    </location>
</feature>
<dbReference type="PANTHER" id="PTHR43014:SF2">
    <property type="entry name" value="MERCURIC REDUCTASE"/>
    <property type="match status" value="1"/>
</dbReference>
<evidence type="ECO:0000256" key="9">
    <source>
        <dbReference type="RuleBase" id="RU003691"/>
    </source>
</evidence>
<comment type="cofactor">
    <cofactor evidence="1">
        <name>FAD</name>
        <dbReference type="ChEBI" id="CHEBI:57692"/>
    </cofactor>
</comment>
<name>A0A2N0D1E4_RHISU</name>
<dbReference type="InterPro" id="IPR004099">
    <property type="entry name" value="Pyr_nucl-diS_OxRdtase_dimer"/>
</dbReference>
<dbReference type="InterPro" id="IPR032816">
    <property type="entry name" value="VTT_dom"/>
</dbReference>
<comment type="caution">
    <text evidence="14">The sequence shown here is derived from an EMBL/GenBank/DDBJ whole genome shotgun (WGS) entry which is preliminary data.</text>
</comment>
<dbReference type="Pfam" id="PF02852">
    <property type="entry name" value="Pyr_redox_dim"/>
    <property type="match status" value="1"/>
</dbReference>
<dbReference type="STRING" id="1041146.GCA_000427985_04372"/>
<evidence type="ECO:0000256" key="3">
    <source>
        <dbReference type="ARBA" id="ARBA00022630"/>
    </source>
</evidence>
<reference evidence="14 15" key="2">
    <citation type="submission" date="2017-12" db="EMBL/GenBank/DDBJ databases">
        <title>Genome sequence of Rhizobium sullae HCNT1 isolated from Sulla coronaria nodules and featuring peculiar denitrification phenotypes.</title>
        <authorList>
            <person name="De Diego-Diaz B."/>
            <person name="Treu L."/>
            <person name="Campanaro S."/>
            <person name="Da Silva Duarte V."/>
            <person name="Basaglia M."/>
            <person name="Favaro L."/>
            <person name="Casella S."/>
            <person name="Squartini A."/>
        </authorList>
    </citation>
    <scope>NUCLEOTIDE SEQUENCE [LARGE SCALE GENOMIC DNA]</scope>
    <source>
        <strain evidence="14 15">HCNT1</strain>
    </source>
</reference>
<evidence type="ECO:0000256" key="10">
    <source>
        <dbReference type="SAM" id="Phobius"/>
    </source>
</evidence>
<dbReference type="Pfam" id="PF07992">
    <property type="entry name" value="Pyr_redox_2"/>
    <property type="match status" value="1"/>
</dbReference>
<dbReference type="GO" id="GO:0050660">
    <property type="term" value="F:flavin adenine dinucleotide binding"/>
    <property type="evidence" value="ECO:0007669"/>
    <property type="project" value="TreeGrafter"/>
</dbReference>
<dbReference type="Gene3D" id="3.30.390.30">
    <property type="match status" value="1"/>
</dbReference>
<dbReference type="AlphaFoldDB" id="A0A2N0D1E4"/>
<gene>
    <name evidence="14" type="ORF">CWR43_30140</name>
</gene>
<dbReference type="InterPro" id="IPR012999">
    <property type="entry name" value="Pyr_OxRdtase_I_AS"/>
</dbReference>
<evidence type="ECO:0000256" key="5">
    <source>
        <dbReference type="ARBA" id="ARBA00022857"/>
    </source>
</evidence>
<dbReference type="PANTHER" id="PTHR43014">
    <property type="entry name" value="MERCURIC REDUCTASE"/>
    <property type="match status" value="1"/>
</dbReference>
<dbReference type="PRINTS" id="PR00368">
    <property type="entry name" value="FADPNR"/>
</dbReference>
<dbReference type="SUPFAM" id="SSF55424">
    <property type="entry name" value="FAD/NAD-linked reductases, dimerisation (C-terminal) domain"/>
    <property type="match status" value="1"/>
</dbReference>
<dbReference type="Gene3D" id="3.50.50.60">
    <property type="entry name" value="FAD/NAD(P)-binding domain"/>
    <property type="match status" value="2"/>
</dbReference>
<dbReference type="GO" id="GO:0003955">
    <property type="term" value="F:NAD(P)H dehydrogenase (quinone) activity"/>
    <property type="evidence" value="ECO:0007669"/>
    <property type="project" value="TreeGrafter"/>
</dbReference>
<keyword evidence="8 9" id="KW-0676">Redox-active center</keyword>
<dbReference type="InterPro" id="IPR023753">
    <property type="entry name" value="FAD/NAD-binding_dom"/>
</dbReference>
<evidence type="ECO:0000259" key="11">
    <source>
        <dbReference type="Pfam" id="PF02852"/>
    </source>
</evidence>
<dbReference type="PROSITE" id="PS00076">
    <property type="entry name" value="PYRIDINE_REDOX_1"/>
    <property type="match status" value="1"/>
</dbReference>
<feature type="transmembrane region" description="Helical" evidence="10">
    <location>
        <begin position="169"/>
        <end position="186"/>
    </location>
</feature>
<feature type="domain" description="Pyridine nucleotide-disulphide oxidoreductase dimerisation" evidence="11">
    <location>
        <begin position="578"/>
        <end position="683"/>
    </location>
</feature>
<dbReference type="InterPro" id="IPR016156">
    <property type="entry name" value="FAD/NAD-linked_Rdtase_dimer_sf"/>
</dbReference>
<sequence>MDRTGAIRRPTKTLGAAFLFAAIIILGLLLKDHLDLAEITARLVAAKDWIRLHPALAALLFAVVYVAVTGLSLPGATVLTLIGGSLFGLWAGALLVSFASVIGATIGMIVARYFLRDTIERRFPDVVAKVDRGIAADGARYLFALRLIPVIPFFLVNLAMGLTRMPVRTFAWVSQLGMLPGTIVYVNAGKQLASVQTAGDILSPRIILAFAALAALPFVAKVGSNWWSRRNALRNWRQPDRFDYNLIVVGAGSAGLVTAYIAATARARVALIEQGEMGGDCLNTGCVPSKALIRSAKLSKEGAHPERLGLKGHLEPDYPAIMRRIERVIARVAPHDSAERYRDLGVDVVKGHARIADPWTVEVDGRRMTARRLVIATGAEPAIPPIPGLADVEPLTSETLWGLRERPDRLLIVGGGAIGCELAQSFARLGCQTTIVEALPRLLAGEDEDVSEAIRGLLLADGVTIITGASVGSFVQDGQSRKAHLTNGQEIGFNRVVVAVGRRPRTRGFGLEELGLLEEDRLIVDDRLRTRLPTIYAAGDVIGRLQFTHAAGHYAWFAAMNALFGDLKTWKAHTKAFPAVIYTDPEIARVGLSEVEAREKGVAYEVTRYDLAELDRAIADEANAGFIKVLTAPGKDRILGATIVGARAGDMLGEFTLAMRHGLGLNAILRTIHPYPGWMEAAKATAGEWRRTHAPAWALTLSARLLQWLRG</sequence>
<keyword evidence="7" id="KW-1015">Disulfide bond</keyword>
<feature type="transmembrane region" description="Helical" evidence="10">
    <location>
        <begin position="12"/>
        <end position="30"/>
    </location>
</feature>
<evidence type="ECO:0000259" key="12">
    <source>
        <dbReference type="Pfam" id="PF07992"/>
    </source>
</evidence>
<evidence type="ECO:0000256" key="8">
    <source>
        <dbReference type="ARBA" id="ARBA00023284"/>
    </source>
</evidence>
<dbReference type="SUPFAM" id="SSF51905">
    <property type="entry name" value="FAD/NAD(P)-binding domain"/>
    <property type="match status" value="1"/>
</dbReference>
<dbReference type="GO" id="GO:0016668">
    <property type="term" value="F:oxidoreductase activity, acting on a sulfur group of donors, NAD(P) as acceptor"/>
    <property type="evidence" value="ECO:0007669"/>
    <property type="project" value="InterPro"/>
</dbReference>
<keyword evidence="4 9" id="KW-0274">FAD</keyword>
<dbReference type="Proteomes" id="UP000232164">
    <property type="component" value="Unassembled WGS sequence"/>
</dbReference>
<accession>A0A2N0D1E4</accession>
<comment type="similarity">
    <text evidence="2 9">Belongs to the class-I pyridine nucleotide-disulfide oxidoreductase family.</text>
</comment>
<keyword evidence="10" id="KW-0812">Transmembrane</keyword>
<feature type="transmembrane region" description="Helical" evidence="10">
    <location>
        <begin position="244"/>
        <end position="263"/>
    </location>
</feature>
<keyword evidence="5" id="KW-0521">NADP</keyword>
<keyword evidence="3 9" id="KW-0285">Flavoprotein</keyword>
<feature type="domain" description="VTT" evidence="13">
    <location>
        <begin position="76"/>
        <end position="190"/>
    </location>
</feature>
<dbReference type="InterPro" id="IPR036188">
    <property type="entry name" value="FAD/NAD-bd_sf"/>
</dbReference>
<dbReference type="EMBL" id="PIQN01000025">
    <property type="protein sequence ID" value="PKA39934.1"/>
    <property type="molecule type" value="Genomic_DNA"/>
</dbReference>
<feature type="transmembrane region" description="Helical" evidence="10">
    <location>
        <begin position="56"/>
        <end position="82"/>
    </location>
</feature>
<evidence type="ECO:0000256" key="4">
    <source>
        <dbReference type="ARBA" id="ARBA00022827"/>
    </source>
</evidence>
<organism evidence="14 15">
    <name type="scientific">Rhizobium sullae</name>
    <name type="common">Rhizobium hedysari</name>
    <dbReference type="NCBI Taxonomy" id="50338"/>
    <lineage>
        <taxon>Bacteria</taxon>
        <taxon>Pseudomonadati</taxon>
        <taxon>Pseudomonadota</taxon>
        <taxon>Alphaproteobacteria</taxon>
        <taxon>Hyphomicrobiales</taxon>
        <taxon>Rhizobiaceae</taxon>
        <taxon>Rhizobium/Agrobacterium group</taxon>
        <taxon>Rhizobium</taxon>
    </lineage>
</organism>
<evidence type="ECO:0000313" key="14">
    <source>
        <dbReference type="EMBL" id="PKA39934.1"/>
    </source>
</evidence>
<evidence type="ECO:0000259" key="13">
    <source>
        <dbReference type="Pfam" id="PF09335"/>
    </source>
</evidence>
<evidence type="ECO:0000256" key="1">
    <source>
        <dbReference type="ARBA" id="ARBA00001974"/>
    </source>
</evidence>
<proteinExistence type="inferred from homology"/>
<dbReference type="FunFam" id="3.30.390.30:FF:000001">
    <property type="entry name" value="Dihydrolipoyl dehydrogenase"/>
    <property type="match status" value="1"/>
</dbReference>
<evidence type="ECO:0000256" key="6">
    <source>
        <dbReference type="ARBA" id="ARBA00023002"/>
    </source>
</evidence>
<feature type="transmembrane region" description="Helical" evidence="10">
    <location>
        <begin position="141"/>
        <end position="162"/>
    </location>
</feature>
<dbReference type="RefSeq" id="WP_100772869.1">
    <property type="nucleotide sequence ID" value="NZ_PIQN01000025.1"/>
</dbReference>
<feature type="transmembrane region" description="Helical" evidence="10">
    <location>
        <begin position="206"/>
        <end position="223"/>
    </location>
</feature>
<dbReference type="Pfam" id="PF09335">
    <property type="entry name" value="VTT_dom"/>
    <property type="match status" value="1"/>
</dbReference>
<keyword evidence="10" id="KW-1133">Transmembrane helix</keyword>
<keyword evidence="6 9" id="KW-0560">Oxidoreductase</keyword>
<evidence type="ECO:0000256" key="7">
    <source>
        <dbReference type="ARBA" id="ARBA00023157"/>
    </source>
</evidence>